<dbReference type="Pfam" id="PF13546">
    <property type="entry name" value="DDE_5"/>
    <property type="match status" value="1"/>
</dbReference>
<keyword evidence="3" id="KW-0378">Hydrolase</keyword>
<sequence>MITLRASPASTASTEADHPTKSLFSGSRTENATALAEQVGGWDDDLWDFFLGFSHWFSRADVRWQAWKYLRGLMAPIERRSGWSLAEHAGDATPDKMQGLLVSRCLDRDKLRDEVRSALVAAIGDEAGVLVADETGFIKKGRSSAGVQRQYTGTTGKIDNCQLGVFLTYHTRHGRAHVDRELYLPKSWTDDRDRCRRAHIGDDVPFGYDGCIRLHQGGLTWPHSRGV</sequence>
<gene>
    <name evidence="3" type="ORF">SAMN04489716_9299</name>
</gene>
<name>A0A1H2DD27_9ACTN</name>
<evidence type="ECO:0000313" key="4">
    <source>
        <dbReference type="Proteomes" id="UP000198688"/>
    </source>
</evidence>
<dbReference type="PANTHER" id="PTHR33627:SF1">
    <property type="entry name" value="TRANSPOSASE"/>
    <property type="match status" value="1"/>
</dbReference>
<dbReference type="Proteomes" id="UP000198688">
    <property type="component" value="Chromosome I"/>
</dbReference>
<keyword evidence="4" id="KW-1185">Reference proteome</keyword>
<feature type="region of interest" description="Disordered" evidence="1">
    <location>
        <begin position="1"/>
        <end position="29"/>
    </location>
</feature>
<organism evidence="3 4">
    <name type="scientific">Actinoplanes derwentensis</name>
    <dbReference type="NCBI Taxonomy" id="113562"/>
    <lineage>
        <taxon>Bacteria</taxon>
        <taxon>Bacillati</taxon>
        <taxon>Actinomycetota</taxon>
        <taxon>Actinomycetes</taxon>
        <taxon>Micromonosporales</taxon>
        <taxon>Micromonosporaceae</taxon>
        <taxon>Actinoplanes</taxon>
    </lineage>
</organism>
<keyword evidence="3" id="KW-0540">Nuclease</keyword>
<dbReference type="OrthoDB" id="4954307at2"/>
<proteinExistence type="predicted"/>
<dbReference type="EMBL" id="LT629758">
    <property type="protein sequence ID" value="SDT80655.1"/>
    <property type="molecule type" value="Genomic_DNA"/>
</dbReference>
<protein>
    <submittedName>
        <fullName evidence="3">DDE superfamily endonuclease</fullName>
    </submittedName>
</protein>
<keyword evidence="3" id="KW-0255">Endonuclease</keyword>
<dbReference type="STRING" id="113562.SAMN04489716_9299"/>
<feature type="domain" description="Transposase IS701-like DDE" evidence="2">
    <location>
        <begin position="56"/>
        <end position="204"/>
    </location>
</feature>
<accession>A0A1H2DD27</accession>
<dbReference type="PANTHER" id="PTHR33627">
    <property type="entry name" value="TRANSPOSASE"/>
    <property type="match status" value="1"/>
</dbReference>
<dbReference type="GO" id="GO:0004519">
    <property type="term" value="F:endonuclease activity"/>
    <property type="evidence" value="ECO:0007669"/>
    <property type="project" value="UniProtKB-KW"/>
</dbReference>
<evidence type="ECO:0000259" key="2">
    <source>
        <dbReference type="Pfam" id="PF13546"/>
    </source>
</evidence>
<evidence type="ECO:0000313" key="3">
    <source>
        <dbReference type="EMBL" id="SDT80655.1"/>
    </source>
</evidence>
<dbReference type="InterPro" id="IPR038721">
    <property type="entry name" value="IS701-like_DDE_dom"/>
</dbReference>
<reference evidence="3 4" key="1">
    <citation type="submission" date="2016-10" db="EMBL/GenBank/DDBJ databases">
        <authorList>
            <person name="de Groot N.N."/>
        </authorList>
    </citation>
    <scope>NUCLEOTIDE SEQUENCE [LARGE SCALE GENOMIC DNA]</scope>
    <source>
        <strain evidence="3 4">DSM 43941</strain>
    </source>
</reference>
<dbReference type="AlphaFoldDB" id="A0A1H2DD27"/>
<dbReference type="InterPro" id="IPR039365">
    <property type="entry name" value="IS701-like"/>
</dbReference>
<evidence type="ECO:0000256" key="1">
    <source>
        <dbReference type="SAM" id="MobiDB-lite"/>
    </source>
</evidence>